<comment type="cofactor">
    <cofactor evidence="3">
        <name>Fe(2+)</name>
        <dbReference type="ChEBI" id="CHEBI:29033"/>
    </cofactor>
</comment>
<keyword evidence="9" id="KW-0464">Manganese</keyword>
<comment type="similarity">
    <text evidence="6">Belongs to the mannonate dehydratase family.</text>
</comment>
<organism evidence="11">
    <name type="scientific">marine metagenome</name>
    <dbReference type="NCBI Taxonomy" id="408172"/>
    <lineage>
        <taxon>unclassified sequences</taxon>
        <taxon>metagenomes</taxon>
        <taxon>ecological metagenomes</taxon>
    </lineage>
</organism>
<dbReference type="InterPro" id="IPR036237">
    <property type="entry name" value="Xyl_isomerase-like_sf"/>
</dbReference>
<evidence type="ECO:0000256" key="5">
    <source>
        <dbReference type="ARBA" id="ARBA00004892"/>
    </source>
</evidence>
<dbReference type="EMBL" id="UINC01096326">
    <property type="protein sequence ID" value="SVC53119.1"/>
    <property type="molecule type" value="Genomic_DNA"/>
</dbReference>
<dbReference type="GO" id="GO:0008927">
    <property type="term" value="F:mannonate dehydratase activity"/>
    <property type="evidence" value="ECO:0007669"/>
    <property type="project" value="UniProtKB-EC"/>
</dbReference>
<reference evidence="11" key="1">
    <citation type="submission" date="2018-05" db="EMBL/GenBank/DDBJ databases">
        <authorList>
            <person name="Lanie J.A."/>
            <person name="Ng W.-L."/>
            <person name="Kazmierczak K.M."/>
            <person name="Andrzejewski T.M."/>
            <person name="Davidsen T.M."/>
            <person name="Wayne K.J."/>
            <person name="Tettelin H."/>
            <person name="Glass J.I."/>
            <person name="Rusch D."/>
            <person name="Podicherti R."/>
            <person name="Tsui H.-C.T."/>
            <person name="Winkler M.E."/>
        </authorList>
    </citation>
    <scope>NUCLEOTIDE SEQUENCE</scope>
</reference>
<dbReference type="EC" id="4.2.1.8" evidence="7"/>
<dbReference type="Gene3D" id="3.20.20.150">
    <property type="entry name" value="Divalent-metal-dependent TIM barrel enzymes"/>
    <property type="match status" value="1"/>
</dbReference>
<name>A0A382MW51_9ZZZZ</name>
<dbReference type="AlphaFoldDB" id="A0A382MW51"/>
<evidence type="ECO:0000313" key="11">
    <source>
        <dbReference type="EMBL" id="SVC53119.1"/>
    </source>
</evidence>
<sequence length="216" mass="24756">MRIGFGQFSEATPEYFRFAAQYGATDILLNRADIPGIGGRWELQDLVKLRLSAEQYGLKLAALENVPTHFYDEIMLGGDGRDRQIENMIYTVRNIAKAGIPIFGYNWMPSMVWRTTPKSIRCGALATAFDYEKAKKMPFTHSREYFEEEMWQNLEYWINIITPVAEEEGIRLGIHPCDPPVEKLGGIPQLFRSFDSYKRLIEIVDSPSNAIEFCQG</sequence>
<dbReference type="GO" id="GO:0008198">
    <property type="term" value="F:ferrous iron binding"/>
    <property type="evidence" value="ECO:0007669"/>
    <property type="project" value="TreeGrafter"/>
</dbReference>
<dbReference type="InterPro" id="IPR004628">
    <property type="entry name" value="Man_deHydtase"/>
</dbReference>
<evidence type="ECO:0000256" key="7">
    <source>
        <dbReference type="ARBA" id="ARBA00012927"/>
    </source>
</evidence>
<dbReference type="GO" id="GO:0030145">
    <property type="term" value="F:manganese ion binding"/>
    <property type="evidence" value="ECO:0007669"/>
    <property type="project" value="TreeGrafter"/>
</dbReference>
<comment type="catalytic activity">
    <reaction evidence="1">
        <text>D-mannonate = 2-dehydro-3-deoxy-D-gluconate + H2O</text>
        <dbReference type="Rhea" id="RHEA:20097"/>
        <dbReference type="ChEBI" id="CHEBI:15377"/>
        <dbReference type="ChEBI" id="CHEBI:17767"/>
        <dbReference type="ChEBI" id="CHEBI:57990"/>
        <dbReference type="EC" id="4.2.1.8"/>
    </reaction>
</comment>
<gene>
    <name evidence="11" type="ORF">METZ01_LOCUS305973</name>
</gene>
<evidence type="ECO:0000256" key="10">
    <source>
        <dbReference type="ARBA" id="ARBA00023239"/>
    </source>
</evidence>
<keyword evidence="10" id="KW-0456">Lyase</keyword>
<keyword evidence="8" id="KW-0408">Iron</keyword>
<dbReference type="Pfam" id="PF03786">
    <property type="entry name" value="UxuA"/>
    <property type="match status" value="2"/>
</dbReference>
<comment type="function">
    <text evidence="4">Catalyzes the dehydration of D-mannonate.</text>
</comment>
<evidence type="ECO:0000256" key="9">
    <source>
        <dbReference type="ARBA" id="ARBA00023211"/>
    </source>
</evidence>
<evidence type="ECO:0000256" key="1">
    <source>
        <dbReference type="ARBA" id="ARBA00001794"/>
    </source>
</evidence>
<accession>A0A382MW51</accession>
<comment type="cofactor">
    <cofactor evidence="2">
        <name>Mn(2+)</name>
        <dbReference type="ChEBI" id="CHEBI:29035"/>
    </cofactor>
</comment>
<dbReference type="SUPFAM" id="SSF51658">
    <property type="entry name" value="Xylose isomerase-like"/>
    <property type="match status" value="1"/>
</dbReference>
<evidence type="ECO:0000256" key="2">
    <source>
        <dbReference type="ARBA" id="ARBA00001936"/>
    </source>
</evidence>
<feature type="non-terminal residue" evidence="11">
    <location>
        <position position="216"/>
    </location>
</feature>
<evidence type="ECO:0000256" key="6">
    <source>
        <dbReference type="ARBA" id="ARBA00007389"/>
    </source>
</evidence>
<protein>
    <recommendedName>
        <fullName evidence="7">mannonate dehydratase</fullName>
        <ecNumber evidence="7">4.2.1.8</ecNumber>
    </recommendedName>
</protein>
<dbReference type="PANTHER" id="PTHR30387:SF2">
    <property type="entry name" value="MANNONATE DEHYDRATASE"/>
    <property type="match status" value="1"/>
</dbReference>
<evidence type="ECO:0000256" key="4">
    <source>
        <dbReference type="ARBA" id="ARBA00002713"/>
    </source>
</evidence>
<dbReference type="PANTHER" id="PTHR30387">
    <property type="entry name" value="MANNONATE DEHYDRATASE"/>
    <property type="match status" value="1"/>
</dbReference>
<dbReference type="GO" id="GO:0042840">
    <property type="term" value="P:D-glucuronate catabolic process"/>
    <property type="evidence" value="ECO:0007669"/>
    <property type="project" value="TreeGrafter"/>
</dbReference>
<proteinExistence type="inferred from homology"/>
<evidence type="ECO:0000256" key="3">
    <source>
        <dbReference type="ARBA" id="ARBA00001954"/>
    </source>
</evidence>
<comment type="pathway">
    <text evidence="5">Carbohydrate metabolism; pentose and glucuronate interconversion.</text>
</comment>
<evidence type="ECO:0000256" key="8">
    <source>
        <dbReference type="ARBA" id="ARBA00023004"/>
    </source>
</evidence>